<gene>
    <name evidence="2" type="ORF">F2Q69_00013398</name>
</gene>
<comment type="caution">
    <text evidence="2">The sequence shown here is derived from an EMBL/GenBank/DDBJ whole genome shotgun (WGS) entry which is preliminary data.</text>
</comment>
<organism evidence="2 3">
    <name type="scientific">Brassica cretica</name>
    <name type="common">Mustard</name>
    <dbReference type="NCBI Taxonomy" id="69181"/>
    <lineage>
        <taxon>Eukaryota</taxon>
        <taxon>Viridiplantae</taxon>
        <taxon>Streptophyta</taxon>
        <taxon>Embryophyta</taxon>
        <taxon>Tracheophyta</taxon>
        <taxon>Spermatophyta</taxon>
        <taxon>Magnoliopsida</taxon>
        <taxon>eudicotyledons</taxon>
        <taxon>Gunneridae</taxon>
        <taxon>Pentapetalae</taxon>
        <taxon>rosids</taxon>
        <taxon>malvids</taxon>
        <taxon>Brassicales</taxon>
        <taxon>Brassicaceae</taxon>
        <taxon>Brassiceae</taxon>
        <taxon>Brassica</taxon>
    </lineage>
</organism>
<dbReference type="AlphaFoldDB" id="A0A8S9R8A2"/>
<dbReference type="PANTHER" id="PTHR31099">
    <property type="entry name" value="OS06G0165300 PROTEIN"/>
    <property type="match status" value="1"/>
</dbReference>
<evidence type="ECO:0000313" key="3">
    <source>
        <dbReference type="Proteomes" id="UP000712600"/>
    </source>
</evidence>
<reference evidence="2" key="1">
    <citation type="submission" date="2019-12" db="EMBL/GenBank/DDBJ databases">
        <title>Genome sequencing and annotation of Brassica cretica.</title>
        <authorList>
            <person name="Studholme D.J."/>
            <person name="Sarris P."/>
        </authorList>
    </citation>
    <scope>NUCLEOTIDE SEQUENCE</scope>
    <source>
        <strain evidence="2">PFS-109/04</strain>
        <tissue evidence="2">Leaf</tissue>
    </source>
</reference>
<evidence type="ECO:0000313" key="2">
    <source>
        <dbReference type="EMBL" id="KAF3559850.1"/>
    </source>
</evidence>
<keyword evidence="1" id="KW-1133">Transmembrane helix</keyword>
<sequence>MFLDVQSSSSIYRFIFHYLGIICLLLKVFLQGSLDILLLSKGGDPGTGPGKLHSGEPGFLLAGILGTGVPSSGDPGNRGSFQRGSRGRFSLSKVFHFPEEGGDPGTGPGKLHSGEPGFLLAGILGTGVPSSGDPGNRVCPLLLDFVHRTRGITCALKSTGVAHSQQAYLGQDIAPGKLWASDDVLETVEPGALMFPEEDRPGAGAFPSWPQPNSSADSWLRKMNSEPLSFLSSLVGGRARPRHSFTDPFSSPVPSWGNVPEADSEAVPMAPLRRLRSCFFDDGPHSEIREGDLAKIRRKYLIHPSLGMRSPTEFERAPDSGAGEVTIYEAYLEAGFQGVIPSLINEVSSFFGFCPSQLTPLTWRTLMAIQVLGELHGFSIGVHEILYSYYFAPLANKDGFYHLRSRDGAPLVEEPSRGVRGNHPFGDGWNSRYVFVKIQEPVGYPTSWRTVDVSRPVSFAGEAVVSRPVSFAGEAVAKLIMGIPRRFRWVTFLVSREALRHSRVWGNVTRSPASVVFDEYQKVKARKRRLSYIPPPRLARATLSAGGLSSISSTSAEIMPNRDLLADAHRRLTSEALLLRGQVQDMMACQDLLIQQVRALARWELMKEWLEKRVDHWNPEEEYRRHLFLSGVFNHRSKDLSQTVTPRSVIGSRFSEGLSF</sequence>
<protein>
    <submittedName>
        <fullName evidence="2">Uncharacterized protein</fullName>
    </submittedName>
</protein>
<proteinExistence type="predicted"/>
<evidence type="ECO:0000256" key="1">
    <source>
        <dbReference type="SAM" id="Phobius"/>
    </source>
</evidence>
<dbReference type="EMBL" id="QGKX02000996">
    <property type="protein sequence ID" value="KAF3559850.1"/>
    <property type="molecule type" value="Genomic_DNA"/>
</dbReference>
<feature type="transmembrane region" description="Helical" evidence="1">
    <location>
        <begin position="12"/>
        <end position="30"/>
    </location>
</feature>
<name>A0A8S9R8A2_BRACR</name>
<keyword evidence="1" id="KW-0812">Transmembrane</keyword>
<dbReference type="Proteomes" id="UP000712600">
    <property type="component" value="Unassembled WGS sequence"/>
</dbReference>
<keyword evidence="1" id="KW-0472">Membrane</keyword>
<dbReference type="PANTHER" id="PTHR31099:SF24">
    <property type="entry name" value="AMINOTRANSFERASE-LIKE PLANT MOBILE DOMAIN-CONTAINING PROTEIN"/>
    <property type="match status" value="1"/>
</dbReference>
<accession>A0A8S9R8A2</accession>